<dbReference type="Proteomes" id="UP001521785">
    <property type="component" value="Unassembled WGS sequence"/>
</dbReference>
<evidence type="ECO:0000313" key="3">
    <source>
        <dbReference type="Proteomes" id="UP001521785"/>
    </source>
</evidence>
<evidence type="ECO:0000313" key="2">
    <source>
        <dbReference type="EMBL" id="KAL1591664.1"/>
    </source>
</evidence>
<accession>A0ABR3QHM9</accession>
<dbReference type="EMBL" id="JAKJXO020000023">
    <property type="protein sequence ID" value="KAL1591664.1"/>
    <property type="molecule type" value="Genomic_DNA"/>
</dbReference>
<gene>
    <name evidence="2" type="ORF">SLS60_011662</name>
</gene>
<proteinExistence type="predicted"/>
<feature type="compositionally biased region" description="Basic and acidic residues" evidence="1">
    <location>
        <begin position="317"/>
        <end position="326"/>
    </location>
</feature>
<protein>
    <submittedName>
        <fullName evidence="2">Uncharacterized protein</fullName>
    </submittedName>
</protein>
<feature type="compositionally biased region" description="Basic and acidic residues" evidence="1">
    <location>
        <begin position="221"/>
        <end position="241"/>
    </location>
</feature>
<feature type="compositionally biased region" description="Low complexity" evidence="1">
    <location>
        <begin position="50"/>
        <end position="64"/>
    </location>
</feature>
<organism evidence="2 3">
    <name type="scientific">Paraconiothyrium brasiliense</name>
    <dbReference type="NCBI Taxonomy" id="300254"/>
    <lineage>
        <taxon>Eukaryota</taxon>
        <taxon>Fungi</taxon>
        <taxon>Dikarya</taxon>
        <taxon>Ascomycota</taxon>
        <taxon>Pezizomycotina</taxon>
        <taxon>Dothideomycetes</taxon>
        <taxon>Pleosporomycetidae</taxon>
        <taxon>Pleosporales</taxon>
        <taxon>Massarineae</taxon>
        <taxon>Didymosphaeriaceae</taxon>
        <taxon>Paraconiothyrium</taxon>
    </lineage>
</organism>
<feature type="region of interest" description="Disordered" evidence="1">
    <location>
        <begin position="303"/>
        <end position="337"/>
    </location>
</feature>
<reference evidence="2 3" key="1">
    <citation type="submission" date="2024-02" db="EMBL/GenBank/DDBJ databases">
        <title>De novo assembly and annotation of 12 fungi associated with fruit tree decline syndrome in Ontario, Canada.</title>
        <authorList>
            <person name="Sulman M."/>
            <person name="Ellouze W."/>
            <person name="Ilyukhin E."/>
        </authorList>
    </citation>
    <scope>NUCLEOTIDE SEQUENCE [LARGE SCALE GENOMIC DNA]</scope>
    <source>
        <strain evidence="2 3">M42-189</strain>
    </source>
</reference>
<feature type="region of interest" description="Disordered" evidence="1">
    <location>
        <begin position="33"/>
        <end position="122"/>
    </location>
</feature>
<sequence length="337" mass="36989">MKTPPPTLPTRVKEDIKRLTFIQLVDTGTSAAKLHTQTIAMPPTPTSDKPPASSPALPSSSNAPPSSPPSDPETPRETSSISNRFWEKNAVPSSDGAQGIDLASDSSDPDDNSEAANTKSHNRLDSNIKRLLALESGPVRLKTLATNEAVLHYTSLLDAFAHKPKTKKKRAKATEALQSFLEEHDQVIELYNQYAKLDRKLCRDRVLPEFEVQYPPASKLSSKDSATDVRRAPAKHAHNDADDSDEEGIVAQTIKQGEAFDAPSVFNTRGLSVSSIFGQKSGATKEKNERKFVLFKRDVPLKKNKASAVEDEGQPDWDEKRGDEGSPTRARKKRKLS</sequence>
<name>A0ABR3QHM9_9PLEO</name>
<comment type="caution">
    <text evidence="2">The sequence shown here is derived from an EMBL/GenBank/DDBJ whole genome shotgun (WGS) entry which is preliminary data.</text>
</comment>
<evidence type="ECO:0000256" key="1">
    <source>
        <dbReference type="SAM" id="MobiDB-lite"/>
    </source>
</evidence>
<feature type="region of interest" description="Disordered" evidence="1">
    <location>
        <begin position="217"/>
        <end position="246"/>
    </location>
</feature>
<keyword evidence="3" id="KW-1185">Reference proteome</keyword>